<name>A0A4R5DUZ0_9BACT</name>
<dbReference type="EC" id="3.5.1.4" evidence="2"/>
<evidence type="ECO:0000313" key="3">
    <source>
        <dbReference type="Proteomes" id="UP000294850"/>
    </source>
</evidence>
<dbReference type="NCBIfam" id="NF005300">
    <property type="entry name" value="PRK06828.1"/>
    <property type="match status" value="1"/>
</dbReference>
<feature type="domain" description="Amidase" evidence="1">
    <location>
        <begin position="61"/>
        <end position="506"/>
    </location>
</feature>
<dbReference type="InterPro" id="IPR036928">
    <property type="entry name" value="AS_sf"/>
</dbReference>
<dbReference type="PANTHER" id="PTHR42678">
    <property type="entry name" value="AMIDASE"/>
    <property type="match status" value="1"/>
</dbReference>
<reference evidence="2 3" key="1">
    <citation type="submission" date="2019-03" db="EMBL/GenBank/DDBJ databases">
        <title>Dyadobacter AR-3-6 sp. nov., isolated from arctic soil.</title>
        <authorList>
            <person name="Chaudhary D.K."/>
        </authorList>
    </citation>
    <scope>NUCLEOTIDE SEQUENCE [LARGE SCALE GENOMIC DNA]</scope>
    <source>
        <strain evidence="2 3">AR-3-6</strain>
    </source>
</reference>
<dbReference type="Pfam" id="PF01425">
    <property type="entry name" value="Amidase"/>
    <property type="match status" value="1"/>
</dbReference>
<keyword evidence="2" id="KW-0378">Hydrolase</keyword>
<dbReference type="Gene3D" id="3.90.1300.10">
    <property type="entry name" value="Amidase signature (AS) domain"/>
    <property type="match status" value="1"/>
</dbReference>
<keyword evidence="3" id="KW-1185">Reference proteome</keyword>
<evidence type="ECO:0000259" key="1">
    <source>
        <dbReference type="Pfam" id="PF01425"/>
    </source>
</evidence>
<sequence>MKRRNFIKLSSVAGISATFFPFINCANPDKSTLAGDFELSEITIGGLQNKMKSGDLTARSITQMYLDQIAITDKAGPKINAIIELNPDALAIADSLDEERKSGKVRGPLHGIPVLIKDNIDTADKMQTTAGSLALEGNIASTDAFIVLQLRKAGAVVLGKTNLSEWANFRSSRSSSGWSSRGGQTKNPYILDRSPCGSSSGSGAAVAANLCVVAVGTETNGSIACPASMNGIVGIKPTVGLVSRTGIIPISKTQDTAGPLARSVTDAAILLTVMAGADSNDPVTSESKGREQTNYAQFLDKNGLRGKRIGVEKTFLKKHEGMDNLLQKALEQMKKLGAEIIEIEFIEMNDTDGAESDVLQYEFKDGVNKYLAHANSKVKSLEEVIAFNKQNEAKVMPDFKQETLEESQAKGDLTDEEYLAALAKITNVRKLIDNELKKNNLDALCGPATGPSWCIDPVNGDSWTGYGAYGPAALAGYPSVTLPMGKIKELPVGISFFGKAYDEPGLISIAFAYEQASKNRTVPTFKPSISG</sequence>
<dbReference type="NCBIfam" id="NF006006">
    <property type="entry name" value="PRK08137.1"/>
    <property type="match status" value="1"/>
</dbReference>
<comment type="caution">
    <text evidence="2">The sequence shown here is derived from an EMBL/GenBank/DDBJ whole genome shotgun (WGS) entry which is preliminary data.</text>
</comment>
<dbReference type="GO" id="GO:0004040">
    <property type="term" value="F:amidase activity"/>
    <property type="evidence" value="ECO:0007669"/>
    <property type="project" value="UniProtKB-EC"/>
</dbReference>
<gene>
    <name evidence="2" type="ORF">E0F88_02100</name>
</gene>
<dbReference type="RefSeq" id="WP_131956184.1">
    <property type="nucleotide sequence ID" value="NZ_SMFL01000001.1"/>
</dbReference>
<dbReference type="Proteomes" id="UP000294850">
    <property type="component" value="Unassembled WGS sequence"/>
</dbReference>
<dbReference type="AlphaFoldDB" id="A0A4R5DUZ0"/>
<dbReference type="SUPFAM" id="SSF75304">
    <property type="entry name" value="Amidase signature (AS) enzymes"/>
    <property type="match status" value="1"/>
</dbReference>
<dbReference type="InterPro" id="IPR023631">
    <property type="entry name" value="Amidase_dom"/>
</dbReference>
<dbReference type="OrthoDB" id="9811471at2"/>
<protein>
    <submittedName>
        <fullName evidence="2">Amidase</fullName>
        <ecNumber evidence="2">3.5.1.4</ecNumber>
    </submittedName>
</protein>
<dbReference type="PANTHER" id="PTHR42678:SF34">
    <property type="entry name" value="OS04G0183300 PROTEIN"/>
    <property type="match status" value="1"/>
</dbReference>
<proteinExistence type="predicted"/>
<evidence type="ECO:0000313" key="2">
    <source>
        <dbReference type="EMBL" id="TDE18356.1"/>
    </source>
</evidence>
<organism evidence="2 3">
    <name type="scientific">Dyadobacter psychrotolerans</name>
    <dbReference type="NCBI Taxonomy" id="2541721"/>
    <lineage>
        <taxon>Bacteria</taxon>
        <taxon>Pseudomonadati</taxon>
        <taxon>Bacteroidota</taxon>
        <taxon>Cytophagia</taxon>
        <taxon>Cytophagales</taxon>
        <taxon>Spirosomataceae</taxon>
        <taxon>Dyadobacter</taxon>
    </lineage>
</organism>
<accession>A0A4R5DUZ0</accession>
<dbReference type="EMBL" id="SMFL01000001">
    <property type="protein sequence ID" value="TDE18356.1"/>
    <property type="molecule type" value="Genomic_DNA"/>
</dbReference>